<dbReference type="AlphaFoldDB" id="A0A2N9AYN9"/>
<name>A0A2N9AYN9_METEX</name>
<feature type="domain" description="Transposase IS204/IS1001/IS1096/IS1165 zinc-finger" evidence="2">
    <location>
        <begin position="38"/>
        <end position="79"/>
    </location>
</feature>
<evidence type="ECO:0000259" key="1">
    <source>
        <dbReference type="Pfam" id="PF01610"/>
    </source>
</evidence>
<feature type="domain" description="Transposase IS204/IS1001/IS1096/IS1165 DDE" evidence="1">
    <location>
        <begin position="375"/>
        <end position="513"/>
    </location>
</feature>
<dbReference type="InterPro" id="IPR002560">
    <property type="entry name" value="Transposase_DDE"/>
</dbReference>
<accession>A0A2N9AYN9</accession>
<dbReference type="Pfam" id="PF14690">
    <property type="entry name" value="Zn_ribbon_ISL3"/>
    <property type="match status" value="1"/>
</dbReference>
<evidence type="ECO:0000313" key="4">
    <source>
        <dbReference type="Proteomes" id="UP000233769"/>
    </source>
</evidence>
<dbReference type="NCBIfam" id="NF033550">
    <property type="entry name" value="transpos_ISL3"/>
    <property type="match status" value="1"/>
</dbReference>
<gene>
    <name evidence="3" type="ORF">TK0001_5880</name>
</gene>
<dbReference type="InterPro" id="IPR047951">
    <property type="entry name" value="Transpos_ISL3"/>
</dbReference>
<evidence type="ECO:0000259" key="2">
    <source>
        <dbReference type="Pfam" id="PF14690"/>
    </source>
</evidence>
<proteinExistence type="predicted"/>
<protein>
    <submittedName>
        <fullName evidence="3">Transposase</fullName>
    </submittedName>
</protein>
<organism evidence="3 4">
    <name type="scientific">Methylorubrum extorquens</name>
    <name type="common">Methylobacterium dichloromethanicum</name>
    <name type="synonym">Methylobacterium extorquens</name>
    <dbReference type="NCBI Taxonomy" id="408"/>
    <lineage>
        <taxon>Bacteria</taxon>
        <taxon>Pseudomonadati</taxon>
        <taxon>Pseudomonadota</taxon>
        <taxon>Alphaproteobacteria</taxon>
        <taxon>Hyphomicrobiales</taxon>
        <taxon>Methylobacteriaceae</taxon>
        <taxon>Methylorubrum</taxon>
    </lineage>
</organism>
<sequence length="520" mass="58315">MRPRFRSSSLVPAGFVVDHLDSDADRVGLVVRSGAAVANCPDCGTPSRRLQSRYRRRAADLPLGGRCVELRVVVRRFWCGAAACKRKIFAERFPDDVLPAFARRTSRLEQIVHHLGLALGGRPGASLAQRLRLPVSRDTLLRVIRRRATTRSDPLGVIGIDDCAWRRNHRYGTLVCDLERRRIVALLPDREQATAQTWLKENASIQIVARDRGGGYGEAIARALPQAIQVADRWHLMENASRGFVDAVRRSMRQVREIISAAALDPALLTAAERIQYEGYLRREEADAAIRALAEAGIPIRRIGQRLGHSRKVVRAVLRGERTDVFRVRQSSLEAYLPWLDAQWDAGSRNATEIWRQAKLQGFRGSLRVVGEWATRRRRAEEANIERLQRVPSARTLARWLTTGRDRLTKAETLTVATVEDGMPALVEAREVVGAFQTMVRAMEPGRLEGWLRRAEASLVASFARGIGRDRSAVQAAITLPWSNGQTEGQITKLKLVKRQMYGRGKIDLLQARLIGLTPR</sequence>
<dbReference type="PANTHER" id="PTHR33498:SF1">
    <property type="entry name" value="TRANSPOSASE FOR INSERTION SEQUENCE ELEMENT IS1557"/>
    <property type="match status" value="1"/>
</dbReference>
<evidence type="ECO:0000313" key="3">
    <source>
        <dbReference type="EMBL" id="SOR32439.1"/>
    </source>
</evidence>
<dbReference type="PANTHER" id="PTHR33498">
    <property type="entry name" value="TRANSPOSASE FOR INSERTION SEQUENCE ELEMENT IS1557"/>
    <property type="match status" value="1"/>
</dbReference>
<dbReference type="InterPro" id="IPR029261">
    <property type="entry name" value="Transposase_Znf"/>
</dbReference>
<dbReference type="EMBL" id="LT962688">
    <property type="protein sequence ID" value="SOR32439.1"/>
    <property type="molecule type" value="Genomic_DNA"/>
</dbReference>
<dbReference type="Proteomes" id="UP000233769">
    <property type="component" value="Chromosome tk0001"/>
</dbReference>
<dbReference type="Pfam" id="PF01610">
    <property type="entry name" value="DDE_Tnp_ISL3"/>
    <property type="match status" value="2"/>
</dbReference>
<reference evidence="4" key="1">
    <citation type="submission" date="2017-10" db="EMBL/GenBank/DDBJ databases">
        <authorList>
            <person name="Regsiter A."/>
            <person name="William W."/>
        </authorList>
    </citation>
    <scope>NUCLEOTIDE SEQUENCE [LARGE SCALE GENOMIC DNA]</scope>
</reference>
<feature type="domain" description="Transposase IS204/IS1001/IS1096/IS1165 DDE" evidence="1">
    <location>
        <begin position="158"/>
        <end position="254"/>
    </location>
</feature>